<dbReference type="Gene3D" id="3.90.550.10">
    <property type="entry name" value="Spore Coat Polysaccharide Biosynthesis Protein SpsA, Chain A"/>
    <property type="match status" value="1"/>
</dbReference>
<reference evidence="2 3" key="1">
    <citation type="submission" date="2011-06" db="EMBL/GenBank/DDBJ databases">
        <title>The complete genome of Spirochaeta thermophila DSM 6578.</title>
        <authorList>
            <consortium name="US DOE Joint Genome Institute (JGI-PGF)"/>
            <person name="Lucas S."/>
            <person name="Lapidus A."/>
            <person name="Bruce D."/>
            <person name="Goodwin L."/>
            <person name="Pitluck S."/>
            <person name="Peters L."/>
            <person name="Kyrpides N."/>
            <person name="Mavromatis K."/>
            <person name="Ivanova N."/>
            <person name="Mikailova N."/>
            <person name="Pagani I."/>
            <person name="Chertkov O."/>
            <person name="Detter J.C."/>
            <person name="Tapia R."/>
            <person name="Han C."/>
            <person name="Land M."/>
            <person name="Hauser L."/>
            <person name="Markowitz V."/>
            <person name="Cheng J.-F."/>
            <person name="Hugenholtz P."/>
            <person name="Woyke T."/>
            <person name="Wu D."/>
            <person name="Spring S."/>
            <person name="Merkhoffer B."/>
            <person name="Schneider S."/>
            <person name="Klenk H.-P."/>
            <person name="Eisen J.A."/>
        </authorList>
    </citation>
    <scope>NUCLEOTIDE SEQUENCE [LARGE SCALE GENOMIC DNA]</scope>
    <source>
        <strain evidence="3">ATCC 700085 / DSM 6578 / Z-1203</strain>
    </source>
</reference>
<dbReference type="HOGENOM" id="CLU_054735_1_0_12"/>
<keyword evidence="3" id="KW-1185">Reference proteome</keyword>
<dbReference type="Proteomes" id="UP000007254">
    <property type="component" value="Chromosome"/>
</dbReference>
<dbReference type="GO" id="GO:0016740">
    <property type="term" value="F:transferase activity"/>
    <property type="evidence" value="ECO:0007669"/>
    <property type="project" value="UniProtKB-KW"/>
</dbReference>
<dbReference type="InterPro" id="IPR029044">
    <property type="entry name" value="Nucleotide-diphossugar_trans"/>
</dbReference>
<evidence type="ECO:0000259" key="1">
    <source>
        <dbReference type="Pfam" id="PF00535"/>
    </source>
</evidence>
<evidence type="ECO:0000313" key="2">
    <source>
        <dbReference type="EMBL" id="AEJ61879.1"/>
    </source>
</evidence>
<proteinExistence type="predicted"/>
<dbReference type="OrthoDB" id="5180856at2"/>
<evidence type="ECO:0000313" key="3">
    <source>
        <dbReference type="Proteomes" id="UP000007254"/>
    </source>
</evidence>
<feature type="domain" description="Glycosyltransferase 2-like" evidence="1">
    <location>
        <begin position="7"/>
        <end position="121"/>
    </location>
</feature>
<dbReference type="RefSeq" id="WP_014625209.1">
    <property type="nucleotide sequence ID" value="NC_017583.1"/>
</dbReference>
<dbReference type="InterPro" id="IPR001173">
    <property type="entry name" value="Glyco_trans_2-like"/>
</dbReference>
<dbReference type="AlphaFoldDB" id="G0GAY3"/>
<protein>
    <submittedName>
        <fullName evidence="2">Sugar transferase</fullName>
    </submittedName>
</protein>
<organism evidence="2 3">
    <name type="scientific">Winmispira thermophila (strain ATCC 700085 / DSM 6578 / Z-1203)</name>
    <name type="common">Spirochaeta thermophila</name>
    <dbReference type="NCBI Taxonomy" id="869211"/>
    <lineage>
        <taxon>Bacteria</taxon>
        <taxon>Pseudomonadati</taxon>
        <taxon>Spirochaetota</taxon>
        <taxon>Spirochaetia</taxon>
        <taxon>Winmispirales</taxon>
        <taxon>Winmispiraceae</taxon>
        <taxon>Winmispira</taxon>
    </lineage>
</organism>
<sequence>MKRMTPVVMFVYNRPYHTQQTLFSICENEGIEDSVLYIFSDGPRTSNDEVKVNKVRELLKKAKGFKEIIIIKREENWGLARNIIDGVTSVINEHGRVVVLEDDLVTSPYFLHFMKATLERYEDEPKVWHISGWNYPIDTTGMEDAFFWRVMNCWGWGTWADRWTYYKKDPQQLITLFSKKDIRKFNLDGVENFWRQVLDNFHGKLDTWAIFWYATIFQHQGLCLNPSVSYVKNIGLDGSGMHCGHTHWFDTSLNMKKEIDFPSMIEENSLAVARIKRFYRQRRGSLFLQIVRKVKWAYSEIKDR</sequence>
<dbReference type="SUPFAM" id="SSF53448">
    <property type="entry name" value="Nucleotide-diphospho-sugar transferases"/>
    <property type="match status" value="1"/>
</dbReference>
<dbReference type="Pfam" id="PF00535">
    <property type="entry name" value="Glycos_transf_2"/>
    <property type="match status" value="1"/>
</dbReference>
<dbReference type="EMBL" id="CP002903">
    <property type="protein sequence ID" value="AEJ61879.1"/>
    <property type="molecule type" value="Genomic_DNA"/>
</dbReference>
<dbReference type="STRING" id="869211.Spith_1618"/>
<accession>G0GAY3</accession>
<dbReference type="KEGG" id="stq:Spith_1618"/>
<name>G0GAY3_WINT7</name>
<gene>
    <name evidence="2" type="ordered locus">Spith_1618</name>
</gene>
<keyword evidence="2" id="KW-0808">Transferase</keyword>